<feature type="transmembrane region" description="Helical" evidence="1">
    <location>
        <begin position="26"/>
        <end position="44"/>
    </location>
</feature>
<organism evidence="2 3">
    <name type="scientific">Legionella waltersii</name>
    <dbReference type="NCBI Taxonomy" id="66969"/>
    <lineage>
        <taxon>Bacteria</taxon>
        <taxon>Pseudomonadati</taxon>
        <taxon>Pseudomonadota</taxon>
        <taxon>Gammaproteobacteria</taxon>
        <taxon>Legionellales</taxon>
        <taxon>Legionellaceae</taxon>
        <taxon>Legionella</taxon>
    </lineage>
</organism>
<feature type="transmembrane region" description="Helical" evidence="1">
    <location>
        <begin position="65"/>
        <end position="89"/>
    </location>
</feature>
<reference evidence="2 3" key="1">
    <citation type="submission" date="2015-11" db="EMBL/GenBank/DDBJ databases">
        <title>Genomic analysis of 38 Legionella species identifies large and diverse effector repertoires.</title>
        <authorList>
            <person name="Burstein D."/>
            <person name="Amaro F."/>
            <person name="Zusman T."/>
            <person name="Lifshitz Z."/>
            <person name="Cohen O."/>
            <person name="Gilbert J.A."/>
            <person name="Pupko T."/>
            <person name="Shuman H.A."/>
            <person name="Segal G."/>
        </authorList>
    </citation>
    <scope>NUCLEOTIDE SEQUENCE [LARGE SCALE GENOMIC DNA]</scope>
    <source>
        <strain evidence="2 3">ATCC 51914</strain>
    </source>
</reference>
<accession>A0A0W1A2G1</accession>
<protein>
    <submittedName>
        <fullName evidence="2">Protein IcmC (DotV)-like protein</fullName>
    </submittedName>
</protein>
<dbReference type="RefSeq" id="WP_058481138.1">
    <property type="nucleotide sequence ID" value="NZ_CAAAIQ010000002.1"/>
</dbReference>
<proteinExistence type="predicted"/>
<keyword evidence="1" id="KW-0472">Membrane</keyword>
<gene>
    <name evidence="2" type="ORF">Lwal_2508</name>
</gene>
<dbReference type="Proteomes" id="UP000054729">
    <property type="component" value="Unassembled WGS sequence"/>
</dbReference>
<sequence>MTTVDLITIIGNISQSLYPVQKMISGLAYILGILFFYTAIEKLLKIGDRRTQSSSHDKMYTPVMYLFMGALLIYLPSALPTMAATAFGVGNVLTYANYNPMNVYSSVGLLIRTVGVIWFVRGCVLVAHASNPGTQHGPKGLLFMIAGIFAMNFDNSIAAVNWFLNYLIKITVSVKDMSGY</sequence>
<keyword evidence="1" id="KW-0812">Transmembrane</keyword>
<evidence type="ECO:0000313" key="2">
    <source>
        <dbReference type="EMBL" id="KTD75570.1"/>
    </source>
</evidence>
<dbReference type="OrthoDB" id="5640237at2"/>
<name>A0A0W1A2G1_9GAMM</name>
<evidence type="ECO:0000313" key="3">
    <source>
        <dbReference type="Proteomes" id="UP000054729"/>
    </source>
</evidence>
<dbReference type="STRING" id="66969.Lwal_2508"/>
<feature type="transmembrane region" description="Helical" evidence="1">
    <location>
        <begin position="141"/>
        <end position="164"/>
    </location>
</feature>
<dbReference type="PATRIC" id="fig|66969.6.peg.2716"/>
<keyword evidence="3" id="KW-1185">Reference proteome</keyword>
<comment type="caution">
    <text evidence="2">The sequence shown here is derived from an EMBL/GenBank/DDBJ whole genome shotgun (WGS) entry which is preliminary data.</text>
</comment>
<evidence type="ECO:0000256" key="1">
    <source>
        <dbReference type="SAM" id="Phobius"/>
    </source>
</evidence>
<feature type="transmembrane region" description="Helical" evidence="1">
    <location>
        <begin position="109"/>
        <end position="129"/>
    </location>
</feature>
<dbReference type="AlphaFoldDB" id="A0A0W1A2G1"/>
<dbReference type="EMBL" id="LNZB01000056">
    <property type="protein sequence ID" value="KTD75570.1"/>
    <property type="molecule type" value="Genomic_DNA"/>
</dbReference>
<keyword evidence="1" id="KW-1133">Transmembrane helix</keyword>